<dbReference type="AlphaFoldDB" id="K0S2Y9"/>
<sequence>MGCHTFNSVYGTTANPADTTLSVGGSSGGIAGAVASGILAGGTGSDMMGSLRNPAGWNGLYSLRPTSGWMGDDGANESEMLLSYPISTIGPIGKSPEDLALILETILPDDSFNALEVIDVSMEDLDSLVGSSSIGWLNDWGGAYPCEEGLLVHCEGALQKFRSKGGASVETLADSPFPNKEMYEAWSDIRSNAILHNIQENLGCSLDEVVPTLESCGAKVEAILECRRGESLEKDEGKHRLAQAVQVAAQWRNRADELFEIYDFLALPSSQCYPFDKTITWPKSIAGAEFAVYHEWMQCMVPVSLLGVPCVTIPAGTGEISGLQIGLQIFAKRGQDAKLLSSISVPSFGDTQGSPVSNKGHLTLQPRYRLPGRRECLISPDSGTANHARPANYLFKEVGAVLDERK</sequence>
<accession>K0S2Y9</accession>
<protein>
    <recommendedName>
        <fullName evidence="1">Amidase domain-containing protein</fullName>
    </recommendedName>
</protein>
<evidence type="ECO:0000313" key="3">
    <source>
        <dbReference type="Proteomes" id="UP000266841"/>
    </source>
</evidence>
<evidence type="ECO:0000313" key="2">
    <source>
        <dbReference type="EMBL" id="EJK55381.1"/>
    </source>
</evidence>
<dbReference type="InterPro" id="IPR036928">
    <property type="entry name" value="AS_sf"/>
</dbReference>
<proteinExistence type="predicted"/>
<dbReference type="Pfam" id="PF01425">
    <property type="entry name" value="Amidase"/>
    <property type="match status" value="1"/>
</dbReference>
<dbReference type="SUPFAM" id="SSF75304">
    <property type="entry name" value="Amidase signature (AS) enzymes"/>
    <property type="match status" value="1"/>
</dbReference>
<dbReference type="OrthoDB" id="566138at2759"/>
<dbReference type="Gene3D" id="3.90.1300.10">
    <property type="entry name" value="Amidase signature (AS) domain"/>
    <property type="match status" value="1"/>
</dbReference>
<feature type="domain" description="Amidase" evidence="1">
    <location>
        <begin position="1"/>
        <end position="340"/>
    </location>
</feature>
<dbReference type="InterPro" id="IPR000120">
    <property type="entry name" value="Amidase"/>
</dbReference>
<dbReference type="PANTHER" id="PTHR11895">
    <property type="entry name" value="TRANSAMIDASE"/>
    <property type="match status" value="1"/>
</dbReference>
<keyword evidence="3" id="KW-1185">Reference proteome</keyword>
<reference evidence="2 3" key="1">
    <citation type="journal article" date="2012" name="Genome Biol.">
        <title>Genome and low-iron response of an oceanic diatom adapted to chronic iron limitation.</title>
        <authorList>
            <person name="Lommer M."/>
            <person name="Specht M."/>
            <person name="Roy A.S."/>
            <person name="Kraemer L."/>
            <person name="Andreson R."/>
            <person name="Gutowska M.A."/>
            <person name="Wolf J."/>
            <person name="Bergner S.V."/>
            <person name="Schilhabel M.B."/>
            <person name="Klostermeier U.C."/>
            <person name="Beiko R.G."/>
            <person name="Rosenstiel P."/>
            <person name="Hippler M."/>
            <person name="Laroche J."/>
        </authorList>
    </citation>
    <scope>NUCLEOTIDE SEQUENCE [LARGE SCALE GENOMIC DNA]</scope>
    <source>
        <strain evidence="2 3">CCMP1005</strain>
    </source>
</reference>
<dbReference type="InterPro" id="IPR023631">
    <property type="entry name" value="Amidase_dom"/>
</dbReference>
<name>K0S2Y9_THAOC</name>
<organism evidence="2 3">
    <name type="scientific">Thalassiosira oceanica</name>
    <name type="common">Marine diatom</name>
    <dbReference type="NCBI Taxonomy" id="159749"/>
    <lineage>
        <taxon>Eukaryota</taxon>
        <taxon>Sar</taxon>
        <taxon>Stramenopiles</taxon>
        <taxon>Ochrophyta</taxon>
        <taxon>Bacillariophyta</taxon>
        <taxon>Coscinodiscophyceae</taxon>
        <taxon>Thalassiosirophycidae</taxon>
        <taxon>Thalassiosirales</taxon>
        <taxon>Thalassiosiraceae</taxon>
        <taxon>Thalassiosira</taxon>
    </lineage>
</organism>
<evidence type="ECO:0000259" key="1">
    <source>
        <dbReference type="Pfam" id="PF01425"/>
    </source>
</evidence>
<dbReference type="Proteomes" id="UP000266841">
    <property type="component" value="Unassembled WGS sequence"/>
</dbReference>
<dbReference type="eggNOG" id="KOG1211">
    <property type="taxonomic scope" value="Eukaryota"/>
</dbReference>
<dbReference type="GO" id="GO:0003824">
    <property type="term" value="F:catalytic activity"/>
    <property type="evidence" value="ECO:0007669"/>
    <property type="project" value="InterPro"/>
</dbReference>
<dbReference type="PANTHER" id="PTHR11895:SF76">
    <property type="entry name" value="INDOLEACETAMIDE HYDROLASE"/>
    <property type="match status" value="1"/>
</dbReference>
<dbReference type="EMBL" id="AGNL01034148">
    <property type="protein sequence ID" value="EJK55381.1"/>
    <property type="molecule type" value="Genomic_DNA"/>
</dbReference>
<gene>
    <name evidence="2" type="ORF">THAOC_24889</name>
</gene>
<comment type="caution">
    <text evidence="2">The sequence shown here is derived from an EMBL/GenBank/DDBJ whole genome shotgun (WGS) entry which is preliminary data.</text>
</comment>